<reference evidence="2 3" key="1">
    <citation type="submission" date="2016-09" db="EMBL/GenBank/DDBJ databases">
        <title>Extensive genetic diversity and differential bi-allelic expression allows diatom success in the polar Southern Ocean.</title>
        <authorList>
            <consortium name="DOE Joint Genome Institute"/>
            <person name="Mock T."/>
            <person name="Otillar R.P."/>
            <person name="Strauss J."/>
            <person name="Dupont C."/>
            <person name="Frickenhaus S."/>
            <person name="Maumus F."/>
            <person name="Mcmullan M."/>
            <person name="Sanges R."/>
            <person name="Schmutz J."/>
            <person name="Toseland A."/>
            <person name="Valas R."/>
            <person name="Veluchamy A."/>
            <person name="Ward B.J."/>
            <person name="Allen A."/>
            <person name="Barry K."/>
            <person name="Falciatore A."/>
            <person name="Ferrante M."/>
            <person name="Fortunato A.E."/>
            <person name="Gloeckner G."/>
            <person name="Gruber A."/>
            <person name="Hipkin R."/>
            <person name="Janech M."/>
            <person name="Kroth P."/>
            <person name="Leese F."/>
            <person name="Lindquist E."/>
            <person name="Lyon B.R."/>
            <person name="Martin J."/>
            <person name="Mayer C."/>
            <person name="Parker M."/>
            <person name="Quesneville H."/>
            <person name="Raymond J."/>
            <person name="Uhlig C."/>
            <person name="Valentin K.U."/>
            <person name="Worden A.Z."/>
            <person name="Armbrust E.V."/>
            <person name="Bowler C."/>
            <person name="Green B."/>
            <person name="Moulton V."/>
            <person name="Van Oosterhout C."/>
            <person name="Grigoriev I."/>
        </authorList>
    </citation>
    <scope>NUCLEOTIDE SEQUENCE [LARGE SCALE GENOMIC DNA]</scope>
    <source>
        <strain evidence="2 3">CCMP1102</strain>
    </source>
</reference>
<feature type="transmembrane region" description="Helical" evidence="1">
    <location>
        <begin position="110"/>
        <end position="131"/>
    </location>
</feature>
<dbReference type="EMBL" id="KV784385">
    <property type="protein sequence ID" value="OEU07576.1"/>
    <property type="molecule type" value="Genomic_DNA"/>
</dbReference>
<organism evidence="2 3">
    <name type="scientific">Fragilariopsis cylindrus CCMP1102</name>
    <dbReference type="NCBI Taxonomy" id="635003"/>
    <lineage>
        <taxon>Eukaryota</taxon>
        <taxon>Sar</taxon>
        <taxon>Stramenopiles</taxon>
        <taxon>Ochrophyta</taxon>
        <taxon>Bacillariophyta</taxon>
        <taxon>Bacillariophyceae</taxon>
        <taxon>Bacillariophycidae</taxon>
        <taxon>Bacillariales</taxon>
        <taxon>Bacillariaceae</taxon>
        <taxon>Fragilariopsis</taxon>
    </lineage>
</organism>
<keyword evidence="1" id="KW-0812">Transmembrane</keyword>
<dbReference type="KEGG" id="fcy:FRACYDRAFT_197376"/>
<proteinExistence type="predicted"/>
<evidence type="ECO:0000313" key="3">
    <source>
        <dbReference type="Proteomes" id="UP000095751"/>
    </source>
</evidence>
<keyword evidence="1" id="KW-0472">Membrane</keyword>
<dbReference type="OrthoDB" id="44123at2759"/>
<dbReference type="Proteomes" id="UP000095751">
    <property type="component" value="Unassembled WGS sequence"/>
</dbReference>
<keyword evidence="3" id="KW-1185">Reference proteome</keyword>
<accession>A0A1E7EP65</accession>
<evidence type="ECO:0000313" key="2">
    <source>
        <dbReference type="EMBL" id="OEU07576.1"/>
    </source>
</evidence>
<protein>
    <submittedName>
        <fullName evidence="2">Uncharacterized protein</fullName>
    </submittedName>
</protein>
<keyword evidence="1" id="KW-1133">Transmembrane helix</keyword>
<dbReference type="InParanoid" id="A0A1E7EP65"/>
<name>A0A1E7EP65_9STRA</name>
<dbReference type="AlphaFoldDB" id="A0A1E7EP65"/>
<gene>
    <name evidence="2" type="ORF">FRACYDRAFT_197376</name>
</gene>
<sequence length="148" mass="16752">MASPRRTSSFQDFGKVYEMVPTQLKDNVKLVTDPNLFDHEQGKMYFAEYSFYKNSHIPKYALTIQSSIYRQIWDEVNDAYSAPCGLYFCCHGGDGAHTGVSHDDHVDIKLAWFIIILVFGALISVEVALPWPESYGVSDDTFSNPVEV</sequence>
<evidence type="ECO:0000256" key="1">
    <source>
        <dbReference type="SAM" id="Phobius"/>
    </source>
</evidence>